<dbReference type="SUPFAM" id="SSF51395">
    <property type="entry name" value="FMN-linked oxidoreductases"/>
    <property type="match status" value="1"/>
</dbReference>
<evidence type="ECO:0000259" key="2">
    <source>
        <dbReference type="Pfam" id="PF00724"/>
    </source>
</evidence>
<proteinExistence type="predicted"/>
<feature type="domain" description="NADH:flavin oxidoreductase/NADH oxidase N-terminal" evidence="2">
    <location>
        <begin position="6"/>
        <end position="336"/>
    </location>
</feature>
<reference evidence="3" key="2">
    <citation type="submission" date="2021-02" db="EMBL/GenBank/DDBJ databases">
        <title>Aspergillus puulaauensis MK2 genome sequence.</title>
        <authorList>
            <person name="Futagami T."/>
            <person name="Mori K."/>
            <person name="Kadooka C."/>
            <person name="Tanaka T."/>
        </authorList>
    </citation>
    <scope>NUCLEOTIDE SEQUENCE</scope>
    <source>
        <strain evidence="3">MK2</strain>
    </source>
</reference>
<dbReference type="Gene3D" id="3.20.20.70">
    <property type="entry name" value="Aldolase class I"/>
    <property type="match status" value="1"/>
</dbReference>
<evidence type="ECO:0000313" key="4">
    <source>
        <dbReference type="Proteomes" id="UP000654913"/>
    </source>
</evidence>
<organism evidence="3 4">
    <name type="scientific">Aspergillus puulaauensis</name>
    <dbReference type="NCBI Taxonomy" id="1220207"/>
    <lineage>
        <taxon>Eukaryota</taxon>
        <taxon>Fungi</taxon>
        <taxon>Dikarya</taxon>
        <taxon>Ascomycota</taxon>
        <taxon>Pezizomycotina</taxon>
        <taxon>Eurotiomycetes</taxon>
        <taxon>Eurotiomycetidae</taxon>
        <taxon>Eurotiales</taxon>
        <taxon>Aspergillaceae</taxon>
        <taxon>Aspergillus</taxon>
    </lineage>
</organism>
<keyword evidence="1" id="KW-0521">NADP</keyword>
<dbReference type="InterPro" id="IPR001155">
    <property type="entry name" value="OxRdtase_FMN_N"/>
</dbReference>
<dbReference type="GO" id="GO:0010181">
    <property type="term" value="F:FMN binding"/>
    <property type="evidence" value="ECO:0007669"/>
    <property type="project" value="InterPro"/>
</dbReference>
<gene>
    <name evidence="3" type="ORF">APUU_81064S</name>
</gene>
<dbReference type="Proteomes" id="UP000654913">
    <property type="component" value="Chromosome 8"/>
</dbReference>
<protein>
    <recommendedName>
        <fullName evidence="2">NADH:flavin oxidoreductase/NADH oxidase N-terminal domain-containing protein</fullName>
    </recommendedName>
</protein>
<evidence type="ECO:0000256" key="1">
    <source>
        <dbReference type="ARBA" id="ARBA00022857"/>
    </source>
</evidence>
<dbReference type="InterPro" id="IPR013785">
    <property type="entry name" value="Aldolase_TIM"/>
</dbReference>
<dbReference type="GO" id="GO:0003959">
    <property type="term" value="F:NADPH dehydrogenase activity"/>
    <property type="evidence" value="ECO:0007669"/>
    <property type="project" value="TreeGrafter"/>
</dbReference>
<dbReference type="EMBL" id="AP024450">
    <property type="protein sequence ID" value="BCS30761.1"/>
    <property type="molecule type" value="Genomic_DNA"/>
</dbReference>
<dbReference type="GeneID" id="64980758"/>
<dbReference type="PANTHER" id="PTHR22893">
    <property type="entry name" value="NADH OXIDOREDUCTASE-RELATED"/>
    <property type="match status" value="1"/>
</dbReference>
<dbReference type="KEGG" id="apuu:APUU_81064S"/>
<accession>A0A7R8ATS4</accession>
<dbReference type="FunFam" id="3.20.20.70:FF:000138">
    <property type="entry name" value="NADPH dehydrogenase 1"/>
    <property type="match status" value="1"/>
</dbReference>
<dbReference type="CDD" id="cd02933">
    <property type="entry name" value="OYE_like_FMN"/>
    <property type="match status" value="1"/>
</dbReference>
<keyword evidence="4" id="KW-1185">Reference proteome</keyword>
<dbReference type="PANTHER" id="PTHR22893:SF91">
    <property type="entry name" value="NADPH DEHYDROGENASE 2-RELATED"/>
    <property type="match status" value="1"/>
</dbReference>
<reference evidence="3" key="1">
    <citation type="submission" date="2021-01" db="EMBL/GenBank/DDBJ databases">
        <authorList>
            <consortium name="Aspergillus puulaauensis MK2 genome sequencing consortium"/>
            <person name="Kazuki M."/>
            <person name="Futagami T."/>
        </authorList>
    </citation>
    <scope>NUCLEOTIDE SEQUENCE</scope>
    <source>
        <strain evidence="3">MK2</strain>
    </source>
</reference>
<dbReference type="OrthoDB" id="276546at2759"/>
<dbReference type="AlphaFoldDB" id="A0A7R8ATS4"/>
<dbReference type="Pfam" id="PF00724">
    <property type="entry name" value="Oxidored_FMN"/>
    <property type="match status" value="1"/>
</dbReference>
<dbReference type="RefSeq" id="XP_041562947.1">
    <property type="nucleotide sequence ID" value="XM_041697414.1"/>
</dbReference>
<dbReference type="InterPro" id="IPR045247">
    <property type="entry name" value="Oye-like"/>
</dbReference>
<evidence type="ECO:0000313" key="3">
    <source>
        <dbReference type="EMBL" id="BCS30761.1"/>
    </source>
</evidence>
<sequence>MDIPNLTSPLRIGELDVKHRVVMAPLTRNRADDHHVPLDISREYYGQRASVPGTLLVSEGTFISARAGGTNNVPGIWSEAQIQQWKTITDAVHARDSYIFCQLWALGRAANPEVLAKDGNEVISSGNLPITETSAIPRPLSEEEIRSWIADYATAARNAITAGFDGVEIHGANGYLCDQFLQDTCNNRDDQWGGSVENRSRFGMEVAKAVSAAIGAHRTGYRISPWSTFQGMRMQNFQPQFTDLVESLRTLNLAYLHVVEPRISGSTTVEGDHEEHDFLLDAYGSDRVIILAGGFTAASAEQTIKAYKPNEIAIAFGRHFLANPDLPFRLAKCIALNQYQRATFYTPKSPIGYIDYPFSKEFFH</sequence>
<name>A0A7R8ATS4_9EURO</name>